<evidence type="ECO:0000313" key="2">
    <source>
        <dbReference type="Proteomes" id="UP001519460"/>
    </source>
</evidence>
<dbReference type="AlphaFoldDB" id="A0ABD0LWF8"/>
<name>A0ABD0LWF8_9CAEN</name>
<dbReference type="Proteomes" id="UP001519460">
    <property type="component" value="Unassembled WGS sequence"/>
</dbReference>
<gene>
    <name evidence="1" type="ORF">BaRGS_00004984</name>
</gene>
<accession>A0ABD0LWF8</accession>
<reference evidence="1 2" key="1">
    <citation type="journal article" date="2023" name="Sci. Data">
        <title>Genome assembly of the Korean intertidal mud-creeper Batillaria attramentaria.</title>
        <authorList>
            <person name="Patra A.K."/>
            <person name="Ho P.T."/>
            <person name="Jun S."/>
            <person name="Lee S.J."/>
            <person name="Kim Y."/>
            <person name="Won Y.J."/>
        </authorList>
    </citation>
    <scope>NUCLEOTIDE SEQUENCE [LARGE SCALE GENOMIC DNA]</scope>
    <source>
        <strain evidence="1">Wonlab-2016</strain>
    </source>
</reference>
<proteinExistence type="predicted"/>
<evidence type="ECO:0000313" key="1">
    <source>
        <dbReference type="EMBL" id="KAK7503861.1"/>
    </source>
</evidence>
<comment type="caution">
    <text evidence="1">The sequence shown here is derived from an EMBL/GenBank/DDBJ whole genome shotgun (WGS) entry which is preliminary data.</text>
</comment>
<dbReference type="EMBL" id="JACVVK020000018">
    <property type="protein sequence ID" value="KAK7503861.1"/>
    <property type="molecule type" value="Genomic_DNA"/>
</dbReference>
<protein>
    <submittedName>
        <fullName evidence="1">Uncharacterized protein</fullName>
    </submittedName>
</protein>
<keyword evidence="2" id="KW-1185">Reference proteome</keyword>
<sequence length="76" mass="8300">MLTGRSSLCVLQLYENAMINAGLIDDARLGIERLHRLLDRALENKTAESSTSLSAQVAAAFRSALFKDDQTTVCQS</sequence>
<organism evidence="1 2">
    <name type="scientific">Batillaria attramentaria</name>
    <dbReference type="NCBI Taxonomy" id="370345"/>
    <lineage>
        <taxon>Eukaryota</taxon>
        <taxon>Metazoa</taxon>
        <taxon>Spiralia</taxon>
        <taxon>Lophotrochozoa</taxon>
        <taxon>Mollusca</taxon>
        <taxon>Gastropoda</taxon>
        <taxon>Caenogastropoda</taxon>
        <taxon>Sorbeoconcha</taxon>
        <taxon>Cerithioidea</taxon>
        <taxon>Batillariidae</taxon>
        <taxon>Batillaria</taxon>
    </lineage>
</organism>